<evidence type="ECO:0000313" key="2">
    <source>
        <dbReference type="Proteomes" id="UP000777784"/>
    </source>
</evidence>
<accession>A0A948RTW4</accession>
<dbReference type="EMBL" id="JAHJDP010000019">
    <property type="protein sequence ID" value="MBU2689896.1"/>
    <property type="molecule type" value="Genomic_DNA"/>
</dbReference>
<name>A0A948RTW4_UNCEI</name>
<evidence type="ECO:0000313" key="1">
    <source>
        <dbReference type="EMBL" id="MBU2689896.1"/>
    </source>
</evidence>
<dbReference type="AlphaFoldDB" id="A0A948RTW4"/>
<proteinExistence type="predicted"/>
<dbReference type="Proteomes" id="UP000777784">
    <property type="component" value="Unassembled WGS sequence"/>
</dbReference>
<sequence>MTISAQAVAAKQSSLKSPPQPAWEDVLCLCRSAKTGDGTNDPVSFLASGRPKKPGLVEPGPFEALLQTRAGLWFGGLSLNPLDLGFVRRALEFLDVRTEDFYLACGTAHEFPEITDEKRNTQVSLTLVDTNRLYKEIRPLYNRPLEIDVVEAETAQPVEFAKITIKRISEVGFSEHFRCCEALDWAKVKFLGPKIRELTTDAAGLFVEALSDTASYLTTPAKHSIHVEAIGYHPINKILWFYKKNDPIRLHVELYRAASFQDPPPIGTITKIETE</sequence>
<organism evidence="1 2">
    <name type="scientific">Eiseniibacteriota bacterium</name>
    <dbReference type="NCBI Taxonomy" id="2212470"/>
    <lineage>
        <taxon>Bacteria</taxon>
        <taxon>Candidatus Eiseniibacteriota</taxon>
    </lineage>
</organism>
<comment type="caution">
    <text evidence="1">The sequence shown here is derived from an EMBL/GenBank/DDBJ whole genome shotgun (WGS) entry which is preliminary data.</text>
</comment>
<gene>
    <name evidence="1" type="ORF">KJ970_03140</name>
</gene>
<reference evidence="1" key="1">
    <citation type="submission" date="2021-05" db="EMBL/GenBank/DDBJ databases">
        <title>Energy efficiency and biological interactions define the core microbiome of deep oligotrophic groundwater.</title>
        <authorList>
            <person name="Mehrshad M."/>
            <person name="Lopez-Fernandez M."/>
            <person name="Bell E."/>
            <person name="Bernier-Latmani R."/>
            <person name="Bertilsson S."/>
            <person name="Dopson M."/>
        </authorList>
    </citation>
    <scope>NUCLEOTIDE SEQUENCE</scope>
    <source>
        <strain evidence="1">Modern_marine.mb.64</strain>
    </source>
</reference>
<protein>
    <submittedName>
        <fullName evidence="1">Uncharacterized protein</fullName>
    </submittedName>
</protein>